<accession>A0ABS5K5K0</accession>
<proteinExistence type="predicted"/>
<name>A0ABS5K5K0_9BACT</name>
<reference evidence="1 2" key="1">
    <citation type="journal article" date="2014" name="Int. J. Syst. Evol. Microbiol.">
        <title>Carboxylicivirga gen. nov. in the family Marinilabiliaceae with two novel species, Carboxylicivirga mesophila sp. nov. and Carboxylicivirga taeanensis sp. nov., and reclassification of Cytophaga fermentans as Saccharicrinis fermentans gen. nov., comb. nov.</title>
        <authorList>
            <person name="Yang S.H."/>
            <person name="Seo H.S."/>
            <person name="Woo J.H."/>
            <person name="Oh H.M."/>
            <person name="Jang H."/>
            <person name="Lee J.H."/>
            <person name="Kim S.J."/>
            <person name="Kwon K.K."/>
        </authorList>
    </citation>
    <scope>NUCLEOTIDE SEQUENCE [LARGE SCALE GENOMIC DNA]</scope>
    <source>
        <strain evidence="1 2">JCM 18290</strain>
    </source>
</reference>
<keyword evidence="2" id="KW-1185">Reference proteome</keyword>
<evidence type="ECO:0000313" key="1">
    <source>
        <dbReference type="EMBL" id="MBS2210260.1"/>
    </source>
</evidence>
<sequence length="386" mass="44574">MKRLTQYIADETDGTSYSSLKYCFDGIDVPKIQYDDHQNISVKRFGEIERIPKSRNLKKKAEQVQKYSKPIFKYFLDGSRRVYKIDDIAYGNRVYPIVAGQIGVGCCIRDKKQLKKHSIENHLVLSLPRNACSTNRVDLFFNNLTKKINEQEYTKKRGIRISKCLFYDNRNLEAGEKYENLAIAKVQDEMIENEKKVVARLASNNFLNEDAYLLKDGSLEYKTLKGGSYSDLSIIKSNYKRVVGVSKSFNPEKCEDERGKSNANKIAELKLYHRTPAYMYESSYAKGAKGAVSFAIWYLRIRDAVYSSSPFEGIVKVEKVLVSEEEKEKGLDSEEVDLISANIINERLPVCYGSDLRWANHLYPIYLTESYIKSKYYSNKLFLNLF</sequence>
<comment type="caution">
    <text evidence="1">The sequence shown here is derived from an EMBL/GenBank/DDBJ whole genome shotgun (WGS) entry which is preliminary data.</text>
</comment>
<dbReference type="EMBL" id="JAGUCN010000002">
    <property type="protein sequence ID" value="MBS2210260.1"/>
    <property type="molecule type" value="Genomic_DNA"/>
</dbReference>
<dbReference type="SUPFAM" id="SSF53098">
    <property type="entry name" value="Ribonuclease H-like"/>
    <property type="match status" value="1"/>
</dbReference>
<dbReference type="InterPro" id="IPR012337">
    <property type="entry name" value="RNaseH-like_sf"/>
</dbReference>
<evidence type="ECO:0008006" key="3">
    <source>
        <dbReference type="Google" id="ProtNLM"/>
    </source>
</evidence>
<protein>
    <recommendedName>
        <fullName evidence="3">NurA domain-containing protein</fullName>
    </recommendedName>
</protein>
<gene>
    <name evidence="1" type="ORF">KEM09_02555</name>
</gene>
<dbReference type="RefSeq" id="WP_212225033.1">
    <property type="nucleotide sequence ID" value="NZ_JAGUCN010000002.1"/>
</dbReference>
<evidence type="ECO:0000313" key="2">
    <source>
        <dbReference type="Proteomes" id="UP000721861"/>
    </source>
</evidence>
<organism evidence="1 2">
    <name type="scientific">Carboxylicivirga mesophila</name>
    <dbReference type="NCBI Taxonomy" id="1166478"/>
    <lineage>
        <taxon>Bacteria</taxon>
        <taxon>Pseudomonadati</taxon>
        <taxon>Bacteroidota</taxon>
        <taxon>Bacteroidia</taxon>
        <taxon>Marinilabiliales</taxon>
        <taxon>Marinilabiliaceae</taxon>
        <taxon>Carboxylicivirga</taxon>
    </lineage>
</organism>
<dbReference type="Proteomes" id="UP000721861">
    <property type="component" value="Unassembled WGS sequence"/>
</dbReference>